<organism evidence="3 4">
    <name type="scientific">Candidatus Wildermuthbacteria bacterium RIFCSPLOWO2_01_FULL_48_16</name>
    <dbReference type="NCBI Taxonomy" id="1802461"/>
    <lineage>
        <taxon>Bacteria</taxon>
        <taxon>Candidatus Wildermuthiibacteriota</taxon>
    </lineage>
</organism>
<evidence type="ECO:0000313" key="4">
    <source>
        <dbReference type="Proteomes" id="UP000176917"/>
    </source>
</evidence>
<dbReference type="STRING" id="1802461.A3B24_00650"/>
<keyword evidence="1" id="KW-1133">Transmembrane helix</keyword>
<name>A0A1G2RIQ6_9BACT</name>
<feature type="transmembrane region" description="Helical" evidence="1">
    <location>
        <begin position="5"/>
        <end position="23"/>
    </location>
</feature>
<dbReference type="Pfam" id="PF10648">
    <property type="entry name" value="Gmad2"/>
    <property type="match status" value="1"/>
</dbReference>
<dbReference type="InterPro" id="IPR018911">
    <property type="entry name" value="Gmad2_Ig-like_dom"/>
</dbReference>
<comment type="caution">
    <text evidence="3">The sequence shown here is derived from an EMBL/GenBank/DDBJ whole genome shotgun (WGS) entry which is preliminary data.</text>
</comment>
<accession>A0A1G2RIQ6</accession>
<reference evidence="3 4" key="1">
    <citation type="journal article" date="2016" name="Nat. Commun.">
        <title>Thousands of microbial genomes shed light on interconnected biogeochemical processes in an aquifer system.</title>
        <authorList>
            <person name="Anantharaman K."/>
            <person name="Brown C.T."/>
            <person name="Hug L.A."/>
            <person name="Sharon I."/>
            <person name="Castelle C.J."/>
            <person name="Probst A.J."/>
            <person name="Thomas B.C."/>
            <person name="Singh A."/>
            <person name="Wilkins M.J."/>
            <person name="Karaoz U."/>
            <person name="Brodie E.L."/>
            <person name="Williams K.H."/>
            <person name="Hubbard S.S."/>
            <person name="Banfield J.F."/>
        </authorList>
    </citation>
    <scope>NUCLEOTIDE SEQUENCE [LARGE SCALE GENOMIC DNA]</scope>
</reference>
<dbReference type="EMBL" id="MHUG01000024">
    <property type="protein sequence ID" value="OHA72733.1"/>
    <property type="molecule type" value="Genomic_DNA"/>
</dbReference>
<protein>
    <recommendedName>
        <fullName evidence="2">GerMN domain-containing protein</fullName>
    </recommendedName>
</protein>
<keyword evidence="1" id="KW-0472">Membrane</keyword>
<evidence type="ECO:0000256" key="1">
    <source>
        <dbReference type="SAM" id="Phobius"/>
    </source>
</evidence>
<gene>
    <name evidence="3" type="ORF">A3B24_00650</name>
</gene>
<evidence type="ECO:0000313" key="3">
    <source>
        <dbReference type="EMBL" id="OHA72733.1"/>
    </source>
</evidence>
<evidence type="ECO:0000259" key="2">
    <source>
        <dbReference type="SMART" id="SM00909"/>
    </source>
</evidence>
<dbReference type="Proteomes" id="UP000176917">
    <property type="component" value="Unassembled WGS sequence"/>
</dbReference>
<proteinExistence type="predicted"/>
<feature type="domain" description="GerMN" evidence="2">
    <location>
        <begin position="186"/>
        <end position="277"/>
    </location>
</feature>
<sequence>MNKTIIPFGILLLVLGGISIWYFTSQEPQATEDIGNELEKANLIRIFAPRPNQAVYSPLLVQGEARGYWFFEASFPVRLLDGNGREIALGIAQAQDEWMTESFVPFVVELTFETPTTRTGTLVLERDNPSGLAENADALNMPVRFILSQDDMGVQVFFNSNQLDPEASCNKVFPVQRIIPKTQAVARAALEELLKGPSTEEKARGYFTSVNSNVGIKNLVIENNVARVDFDEQLEFQVGGSCRVSAIRAQITETLEQFATVKSVVISVNGRTEDILQP</sequence>
<dbReference type="Pfam" id="PF10646">
    <property type="entry name" value="Germane"/>
    <property type="match status" value="1"/>
</dbReference>
<dbReference type="SMART" id="SM00909">
    <property type="entry name" value="Germane"/>
    <property type="match status" value="1"/>
</dbReference>
<dbReference type="InterPro" id="IPR019606">
    <property type="entry name" value="GerMN"/>
</dbReference>
<dbReference type="AlphaFoldDB" id="A0A1G2RIQ6"/>
<keyword evidence="1" id="KW-0812">Transmembrane</keyword>